<dbReference type="GO" id="GO:0097367">
    <property type="term" value="F:carbohydrate derivative binding"/>
    <property type="evidence" value="ECO:0007669"/>
    <property type="project" value="InterPro"/>
</dbReference>
<evidence type="ECO:0000313" key="4">
    <source>
        <dbReference type="EMBL" id="ADY00948.1"/>
    </source>
</evidence>
<dbReference type="GO" id="GO:0004476">
    <property type="term" value="F:mannose-6-phosphate isomerase activity"/>
    <property type="evidence" value="ECO:0007669"/>
    <property type="project" value="InterPro"/>
</dbReference>
<dbReference type="STRING" id="985053.VMUT_0737"/>
<dbReference type="EMBL" id="CP002529">
    <property type="protein sequence ID" value="ADY00948.1"/>
    <property type="molecule type" value="Genomic_DNA"/>
</dbReference>
<gene>
    <name evidence="4" type="ordered locus">VMUT_0737</name>
</gene>
<evidence type="ECO:0000256" key="2">
    <source>
        <dbReference type="ARBA" id="ARBA00023235"/>
    </source>
</evidence>
<comment type="similarity">
    <text evidence="1">Belongs to the PGI/PMI family.</text>
</comment>
<keyword evidence="2 4" id="KW-0413">Isomerase</keyword>
<evidence type="ECO:0000259" key="3">
    <source>
        <dbReference type="PROSITE" id="PS51464"/>
    </source>
</evidence>
<dbReference type="PROSITE" id="PS51464">
    <property type="entry name" value="SIS"/>
    <property type="match status" value="1"/>
</dbReference>
<keyword evidence="5" id="KW-1185">Reference proteome</keyword>
<dbReference type="SUPFAM" id="SSF53697">
    <property type="entry name" value="SIS domain"/>
    <property type="match status" value="1"/>
</dbReference>
<evidence type="ECO:0000313" key="5">
    <source>
        <dbReference type="Proteomes" id="UP000007485"/>
    </source>
</evidence>
<dbReference type="eggNOG" id="arCOG00052">
    <property type="taxonomic scope" value="Archaea"/>
</dbReference>
<dbReference type="GO" id="GO:0005975">
    <property type="term" value="P:carbohydrate metabolic process"/>
    <property type="evidence" value="ECO:0007669"/>
    <property type="project" value="InterPro"/>
</dbReference>
<dbReference type="GO" id="GO:0004347">
    <property type="term" value="F:glucose-6-phosphate isomerase activity"/>
    <property type="evidence" value="ECO:0007669"/>
    <property type="project" value="InterPro"/>
</dbReference>
<dbReference type="RefSeq" id="WP_013604111.1">
    <property type="nucleotide sequence ID" value="NC_015151.1"/>
</dbReference>
<dbReference type="NCBIfam" id="TIGR02128">
    <property type="entry name" value="G6PI_arch"/>
    <property type="match status" value="1"/>
</dbReference>
<feature type="domain" description="SIS" evidence="3">
    <location>
        <begin position="35"/>
        <end position="174"/>
    </location>
</feature>
<dbReference type="Pfam" id="PF10432">
    <property type="entry name" value="bact-PGI_C"/>
    <property type="match status" value="1"/>
</dbReference>
<dbReference type="InterPro" id="IPR019490">
    <property type="entry name" value="Glu6P/Mann6P_isomerase_C"/>
</dbReference>
<protein>
    <submittedName>
        <fullName evidence="4">Bifunctional phosphoglucose/phosphomannose isomerase</fullName>
    </submittedName>
</protein>
<dbReference type="GO" id="GO:1901135">
    <property type="term" value="P:carbohydrate derivative metabolic process"/>
    <property type="evidence" value="ECO:0007669"/>
    <property type="project" value="InterPro"/>
</dbReference>
<reference evidence="4 5" key="1">
    <citation type="journal article" date="2011" name="J. Bacteriol.">
        <title>Complete genome sequence of 'Vulcanisaeta moutnovskia' strain 768-28, a novel member of the hyperthermophilic crenarchaeal genus vulcanisaeta.</title>
        <authorList>
            <person name="Gumerov V.M."/>
            <person name="Mardanov A.V."/>
            <person name="Beletsky A.V."/>
            <person name="Prokofeva M.I."/>
            <person name="Bonch-Osmolovskaya E.A."/>
            <person name="Ravin N.V."/>
            <person name="Skryabin K.G."/>
        </authorList>
    </citation>
    <scope>NUCLEOTIDE SEQUENCE [LARGE SCALE GENOMIC DNA]</scope>
    <source>
        <strain evidence="4 5">768-28</strain>
    </source>
</reference>
<dbReference type="InterPro" id="IPR001347">
    <property type="entry name" value="SIS_dom"/>
</dbReference>
<dbReference type="GeneID" id="10288389"/>
<dbReference type="Pfam" id="PF01380">
    <property type="entry name" value="SIS"/>
    <property type="match status" value="1"/>
</dbReference>
<name>F0QW24_VULM7</name>
<organism evidence="4 5">
    <name type="scientific">Vulcanisaeta moutnovskia (strain 768-28)</name>
    <dbReference type="NCBI Taxonomy" id="985053"/>
    <lineage>
        <taxon>Archaea</taxon>
        <taxon>Thermoproteota</taxon>
        <taxon>Thermoprotei</taxon>
        <taxon>Thermoproteales</taxon>
        <taxon>Thermoproteaceae</taxon>
        <taxon>Vulcanisaeta</taxon>
    </lineage>
</organism>
<dbReference type="Proteomes" id="UP000007485">
    <property type="component" value="Chromosome"/>
</dbReference>
<dbReference type="CDD" id="cd05637">
    <property type="entry name" value="SIS_PGI_PMI_2"/>
    <property type="match status" value="1"/>
</dbReference>
<dbReference type="Gene3D" id="3.40.50.10490">
    <property type="entry name" value="Glucose-6-phosphate isomerase like protein, domain 1"/>
    <property type="match status" value="2"/>
</dbReference>
<dbReference type="InterPro" id="IPR046348">
    <property type="entry name" value="SIS_dom_sf"/>
</dbReference>
<proteinExistence type="inferred from homology"/>
<sequence length="338" mass="36665">MNLIDYPKWPSLARESILNVPMDLRSVRLSIDGKVIDYGAEIDSVVITGMGGSGVVGDLLSDLCWFWDCRVPIIVSKNMRLPRRLSRPLVIAISYSGNTAETIMSANEALSRGYPVIGITTGGKLSAVLSGKGVPVVLIPKASAPRYGLPALLYPALIILERFGIASVTNELESGITGIENALKHVDDAVNLARQLVDSIPVVWVTESRRGVGIRFKNDLNENAKYYSVISVVPEGAHNDIAAVITKQGCLKHVAIMGPSDYEGLYEEVLIDVISSFGARPIIVKLEGKTPLETEIYGVTYLGIVTLALAELLGVEPVSTEPIDRLKNLLNERRVFQV</sequence>
<dbReference type="HOGENOM" id="CLU_059687_0_1_2"/>
<dbReference type="AlphaFoldDB" id="F0QW24"/>
<dbReference type="KEGG" id="vmo:VMUT_0737"/>
<dbReference type="OrthoDB" id="10151at2157"/>
<evidence type="ECO:0000256" key="1">
    <source>
        <dbReference type="ARBA" id="ARBA00010523"/>
    </source>
</evidence>
<accession>F0QW24</accession>